<sequence length="429" mass="45858">MASSHAKLWTKDFVLGTGVNFLLMVNYYGLMVVVANYAMRLYDAPASLAGLAASIFIIGTLIARIATGRILDRIGRKRMLVIGAALEVAFSALYLAGMDFGMLFVLRFLHGFAFGACSTSIGTIVTALVPDDRKGEGVGYYMLSVTLGAAVGPFLGMYLTQTAGAETLFVVAAIAAALGLLAATQLKVPELRDERIEAAAGSTHESVEQKAREIAEEERDERAGGFRVPQPRLSNYLERSIIPISAVCALLFFCYSSLLAFLTPFAAERGLETPASFFFVVYAIATFVTRPFTGKLFDRKGDRVVMVPAFIAFICGMALLATVYRPAAMLIAAALLGFGVGTVQASGLALAVRIAPDDRLSLANSTFYALLDIGVGAGPFLLGIIQPLWGYDGLFTAMAGVAIIALAAYLWVSRANGTMRRKLKELDES</sequence>
<name>A0A2K2UDV4_9ACTN</name>
<evidence type="ECO:0000259" key="6">
    <source>
        <dbReference type="PROSITE" id="PS50850"/>
    </source>
</evidence>
<protein>
    <submittedName>
        <fullName evidence="7">MFS transporter</fullName>
    </submittedName>
</protein>
<evidence type="ECO:0000256" key="3">
    <source>
        <dbReference type="ARBA" id="ARBA00022989"/>
    </source>
</evidence>
<feature type="transmembrane region" description="Helical" evidence="5">
    <location>
        <begin position="12"/>
        <end position="38"/>
    </location>
</feature>
<keyword evidence="4 5" id="KW-0472">Membrane</keyword>
<dbReference type="InterPro" id="IPR036259">
    <property type="entry name" value="MFS_trans_sf"/>
</dbReference>
<gene>
    <name evidence="7" type="ORF">C2L71_00325</name>
</gene>
<dbReference type="Proteomes" id="UP000236197">
    <property type="component" value="Unassembled WGS sequence"/>
</dbReference>
<dbReference type="InterPro" id="IPR052714">
    <property type="entry name" value="MFS_Exporter"/>
</dbReference>
<proteinExistence type="predicted"/>
<comment type="subcellular location">
    <subcellularLocation>
        <location evidence="1">Cell membrane</location>
        <topology evidence="1">Multi-pass membrane protein</topology>
    </subcellularLocation>
</comment>
<dbReference type="EMBL" id="PPEK01000001">
    <property type="protein sequence ID" value="PNV68474.1"/>
    <property type="molecule type" value="Genomic_DNA"/>
</dbReference>
<feature type="transmembrane region" description="Helical" evidence="5">
    <location>
        <begin position="44"/>
        <end position="67"/>
    </location>
</feature>
<dbReference type="PROSITE" id="PS00216">
    <property type="entry name" value="SUGAR_TRANSPORT_1"/>
    <property type="match status" value="1"/>
</dbReference>
<accession>A0A2K2UDV4</accession>
<dbReference type="Gene3D" id="1.20.1250.20">
    <property type="entry name" value="MFS general substrate transporter like domains"/>
    <property type="match status" value="1"/>
</dbReference>
<evidence type="ECO:0000256" key="5">
    <source>
        <dbReference type="SAM" id="Phobius"/>
    </source>
</evidence>
<dbReference type="CDD" id="cd17489">
    <property type="entry name" value="MFS_YfcJ_like"/>
    <property type="match status" value="1"/>
</dbReference>
<feature type="transmembrane region" description="Helical" evidence="5">
    <location>
        <begin position="330"/>
        <end position="355"/>
    </location>
</feature>
<evidence type="ECO:0000256" key="1">
    <source>
        <dbReference type="ARBA" id="ARBA00004651"/>
    </source>
</evidence>
<dbReference type="InterPro" id="IPR011701">
    <property type="entry name" value="MFS"/>
</dbReference>
<dbReference type="InterPro" id="IPR005829">
    <property type="entry name" value="Sugar_transporter_CS"/>
</dbReference>
<feature type="transmembrane region" description="Helical" evidence="5">
    <location>
        <begin position="141"/>
        <end position="161"/>
    </location>
</feature>
<keyword evidence="2 5" id="KW-0812">Transmembrane</keyword>
<dbReference type="Pfam" id="PF03209">
    <property type="entry name" value="PUCC"/>
    <property type="match status" value="1"/>
</dbReference>
<dbReference type="PANTHER" id="PTHR23531">
    <property type="entry name" value="QUINOLENE RESISTANCE PROTEIN NORA"/>
    <property type="match status" value="1"/>
</dbReference>
<feature type="transmembrane region" description="Helical" evidence="5">
    <location>
        <begin position="304"/>
        <end position="324"/>
    </location>
</feature>
<dbReference type="AlphaFoldDB" id="A0A2K2UDV4"/>
<dbReference type="RefSeq" id="WP_103263803.1">
    <property type="nucleotide sequence ID" value="NZ_CABMLE010000001.1"/>
</dbReference>
<organism evidence="7 8">
    <name type="scientific">Enteroscipio rubneri</name>
    <dbReference type="NCBI Taxonomy" id="2070686"/>
    <lineage>
        <taxon>Bacteria</taxon>
        <taxon>Bacillati</taxon>
        <taxon>Actinomycetota</taxon>
        <taxon>Coriobacteriia</taxon>
        <taxon>Eggerthellales</taxon>
        <taxon>Eggerthellaceae</taxon>
        <taxon>Enteroscipio</taxon>
    </lineage>
</organism>
<feature type="domain" description="Major facilitator superfamily (MFS) profile" evidence="6">
    <location>
        <begin position="13"/>
        <end position="417"/>
    </location>
</feature>
<feature type="transmembrane region" description="Helical" evidence="5">
    <location>
        <begin position="394"/>
        <end position="412"/>
    </location>
</feature>
<feature type="transmembrane region" description="Helical" evidence="5">
    <location>
        <begin position="108"/>
        <end position="129"/>
    </location>
</feature>
<evidence type="ECO:0000313" key="8">
    <source>
        <dbReference type="Proteomes" id="UP000236197"/>
    </source>
</evidence>
<dbReference type="GO" id="GO:0005886">
    <property type="term" value="C:plasma membrane"/>
    <property type="evidence" value="ECO:0007669"/>
    <property type="project" value="UniProtKB-SubCell"/>
</dbReference>
<feature type="transmembrane region" description="Helical" evidence="5">
    <location>
        <begin position="241"/>
        <end position="262"/>
    </location>
</feature>
<dbReference type="GO" id="GO:0022857">
    <property type="term" value="F:transmembrane transporter activity"/>
    <property type="evidence" value="ECO:0007669"/>
    <property type="project" value="InterPro"/>
</dbReference>
<evidence type="ECO:0000256" key="4">
    <source>
        <dbReference type="ARBA" id="ARBA00023136"/>
    </source>
</evidence>
<evidence type="ECO:0000256" key="2">
    <source>
        <dbReference type="ARBA" id="ARBA00022692"/>
    </source>
</evidence>
<keyword evidence="3 5" id="KW-1133">Transmembrane helix</keyword>
<dbReference type="InterPro" id="IPR004896">
    <property type="entry name" value="PucC-rel"/>
</dbReference>
<comment type="caution">
    <text evidence="7">The sequence shown here is derived from an EMBL/GenBank/DDBJ whole genome shotgun (WGS) entry which is preliminary data.</text>
</comment>
<dbReference type="SUPFAM" id="SSF103473">
    <property type="entry name" value="MFS general substrate transporter"/>
    <property type="match status" value="1"/>
</dbReference>
<evidence type="ECO:0000313" key="7">
    <source>
        <dbReference type="EMBL" id="PNV68474.1"/>
    </source>
</evidence>
<dbReference type="InterPro" id="IPR020846">
    <property type="entry name" value="MFS_dom"/>
</dbReference>
<dbReference type="PROSITE" id="PS50850">
    <property type="entry name" value="MFS"/>
    <property type="match status" value="1"/>
</dbReference>
<feature type="transmembrane region" description="Helical" evidence="5">
    <location>
        <begin position="274"/>
        <end position="292"/>
    </location>
</feature>
<dbReference type="PANTHER" id="PTHR23531:SF1">
    <property type="entry name" value="QUINOLENE RESISTANCE PROTEIN NORA"/>
    <property type="match status" value="1"/>
</dbReference>
<dbReference type="Pfam" id="PF07690">
    <property type="entry name" value="MFS_1"/>
    <property type="match status" value="1"/>
</dbReference>
<feature type="transmembrane region" description="Helical" evidence="5">
    <location>
        <begin position="79"/>
        <end position="96"/>
    </location>
</feature>
<dbReference type="OrthoDB" id="9814001at2"/>
<keyword evidence="8" id="KW-1185">Reference proteome</keyword>
<feature type="transmembrane region" description="Helical" evidence="5">
    <location>
        <begin position="367"/>
        <end position="388"/>
    </location>
</feature>
<reference evidence="8" key="1">
    <citation type="submission" date="2018-01" db="EMBL/GenBank/DDBJ databases">
        <title>Rubneribacter badeniensis gen. nov., sp. nov., and Colonibacter rubneri, gen. nov., sp. nov., WGS of new members of the Eggerthellaceae.</title>
        <authorList>
            <person name="Danylec N."/>
            <person name="Stoll D.A."/>
            <person name="Doetsch A."/>
            <person name="Kulling S.E."/>
            <person name="Huch M."/>
        </authorList>
    </citation>
    <scope>NUCLEOTIDE SEQUENCE [LARGE SCALE GENOMIC DNA]</scope>
    <source>
        <strain evidence="8">ResAG-96</strain>
    </source>
</reference>
<feature type="transmembrane region" description="Helical" evidence="5">
    <location>
        <begin position="167"/>
        <end position="186"/>
    </location>
</feature>